<evidence type="ECO:0000313" key="1">
    <source>
        <dbReference type="EMBL" id="EOA98350.1"/>
    </source>
</evidence>
<proteinExistence type="predicted"/>
<name>R0JM10_ANAPL</name>
<keyword evidence="2" id="KW-1185">Reference proteome</keyword>
<dbReference type="Proteomes" id="UP000296049">
    <property type="component" value="Unassembled WGS sequence"/>
</dbReference>
<evidence type="ECO:0000313" key="2">
    <source>
        <dbReference type="Proteomes" id="UP000296049"/>
    </source>
</evidence>
<gene>
    <name evidence="1" type="ORF">Anapl_06101</name>
</gene>
<sequence>MGSSWGPPTAPRAARAPPRALGVLTAPWLTLGTLPQQKVSSKAGTAQGLPYVNIGNAIKAALRDGVRVNKSVIPFQAGLMACGMLLLEEPGPVKGLGLSSVKNTADAFVWIATEAGAAGRGEGQTLPLAVADTRCVRHWACEKARNGRGSPLRGCRRSG</sequence>
<protein>
    <submittedName>
        <fullName evidence="1">Uncharacterized protein</fullName>
    </submittedName>
</protein>
<organism evidence="1 2">
    <name type="scientific">Anas platyrhynchos</name>
    <name type="common">Mallard</name>
    <name type="synonym">Anas boschas</name>
    <dbReference type="NCBI Taxonomy" id="8839"/>
    <lineage>
        <taxon>Eukaryota</taxon>
        <taxon>Metazoa</taxon>
        <taxon>Chordata</taxon>
        <taxon>Craniata</taxon>
        <taxon>Vertebrata</taxon>
        <taxon>Euteleostomi</taxon>
        <taxon>Archelosauria</taxon>
        <taxon>Archosauria</taxon>
        <taxon>Dinosauria</taxon>
        <taxon>Saurischia</taxon>
        <taxon>Theropoda</taxon>
        <taxon>Coelurosauria</taxon>
        <taxon>Aves</taxon>
        <taxon>Neognathae</taxon>
        <taxon>Galloanserae</taxon>
        <taxon>Anseriformes</taxon>
        <taxon>Anatidae</taxon>
        <taxon>Anatinae</taxon>
        <taxon>Anas</taxon>
    </lineage>
</organism>
<dbReference type="AlphaFoldDB" id="R0JM10"/>
<dbReference type="EMBL" id="KB743518">
    <property type="protein sequence ID" value="EOA98350.1"/>
    <property type="molecule type" value="Genomic_DNA"/>
</dbReference>
<reference evidence="2" key="1">
    <citation type="journal article" date="2013" name="Nat. Genet.">
        <title>The duck genome and transcriptome provide insight into an avian influenza virus reservoir species.</title>
        <authorList>
            <person name="Huang Y."/>
            <person name="Li Y."/>
            <person name="Burt D.W."/>
            <person name="Chen H."/>
            <person name="Zhang Y."/>
            <person name="Qian W."/>
            <person name="Kim H."/>
            <person name="Gan S."/>
            <person name="Zhao Y."/>
            <person name="Li J."/>
            <person name="Yi K."/>
            <person name="Feng H."/>
            <person name="Zhu P."/>
            <person name="Li B."/>
            <person name="Liu Q."/>
            <person name="Fairley S."/>
            <person name="Magor K.E."/>
            <person name="Du Z."/>
            <person name="Hu X."/>
            <person name="Goodman L."/>
            <person name="Tafer H."/>
            <person name="Vignal A."/>
            <person name="Lee T."/>
            <person name="Kim K.W."/>
            <person name="Sheng Z."/>
            <person name="An Y."/>
            <person name="Searle S."/>
            <person name="Herrero J."/>
            <person name="Groenen M.A."/>
            <person name="Crooijmans R.P."/>
            <person name="Faraut T."/>
            <person name="Cai Q."/>
            <person name="Webster R.G."/>
            <person name="Aldridge J.R."/>
            <person name="Warren W.C."/>
            <person name="Bartschat S."/>
            <person name="Kehr S."/>
            <person name="Marz M."/>
            <person name="Stadler P.F."/>
            <person name="Smith J."/>
            <person name="Kraus R.H."/>
            <person name="Zhao Y."/>
            <person name="Ren L."/>
            <person name="Fei J."/>
            <person name="Morisson M."/>
            <person name="Kaiser P."/>
            <person name="Griffin D.K."/>
            <person name="Rao M."/>
            <person name="Pitel F."/>
            <person name="Wang J."/>
            <person name="Li N."/>
        </authorList>
    </citation>
    <scope>NUCLEOTIDE SEQUENCE [LARGE SCALE GENOMIC DNA]</scope>
</reference>
<accession>R0JM10</accession>